<dbReference type="EMBL" id="QXGF01004242">
    <property type="protein sequence ID" value="KAE8920075.1"/>
    <property type="molecule type" value="Genomic_DNA"/>
</dbReference>
<name>A0A6A3DGL7_9STRA</name>
<accession>A0A6A3DGL7</accession>
<reference evidence="1 3" key="1">
    <citation type="submission" date="2018-08" db="EMBL/GenBank/DDBJ databases">
        <title>Genomic investigation of the strawberry pathogen Phytophthora fragariae indicates pathogenicity is determined by transcriptional variation in three key races.</title>
        <authorList>
            <person name="Adams T.M."/>
            <person name="Armitage A.D."/>
            <person name="Sobczyk M.K."/>
            <person name="Bates H.J."/>
            <person name="Dunwell J.M."/>
            <person name="Nellist C.F."/>
            <person name="Harrison R.J."/>
        </authorList>
    </citation>
    <scope>NUCLEOTIDE SEQUENCE [LARGE SCALE GENOMIC DNA]</scope>
    <source>
        <strain evidence="2 4">BC-23</strain>
        <strain evidence="1 3">NOV-9</strain>
    </source>
</reference>
<proteinExistence type="predicted"/>
<gene>
    <name evidence="2" type="ORF">PF004_g31013</name>
    <name evidence="1" type="ORF">PF009_g29626</name>
</gene>
<protein>
    <submittedName>
        <fullName evidence="1">Uncharacterized protein</fullName>
    </submittedName>
</protein>
<dbReference type="EMBL" id="QXGC01007157">
    <property type="protein sequence ID" value="KAE9160899.1"/>
    <property type="molecule type" value="Genomic_DNA"/>
</dbReference>
<dbReference type="Proteomes" id="UP000476176">
    <property type="component" value="Unassembled WGS sequence"/>
</dbReference>
<organism evidence="1 3">
    <name type="scientific">Phytophthora fragariae</name>
    <dbReference type="NCBI Taxonomy" id="53985"/>
    <lineage>
        <taxon>Eukaryota</taxon>
        <taxon>Sar</taxon>
        <taxon>Stramenopiles</taxon>
        <taxon>Oomycota</taxon>
        <taxon>Peronosporomycetes</taxon>
        <taxon>Peronosporales</taxon>
        <taxon>Peronosporaceae</taxon>
        <taxon>Phytophthora</taxon>
    </lineage>
</organism>
<evidence type="ECO:0000313" key="3">
    <source>
        <dbReference type="Proteomes" id="UP000429523"/>
    </source>
</evidence>
<dbReference type="Proteomes" id="UP000429523">
    <property type="component" value="Unassembled WGS sequence"/>
</dbReference>
<comment type="caution">
    <text evidence="1">The sequence shown here is derived from an EMBL/GenBank/DDBJ whole genome shotgun (WGS) entry which is preliminary data.</text>
</comment>
<evidence type="ECO:0000313" key="4">
    <source>
        <dbReference type="Proteomes" id="UP000476176"/>
    </source>
</evidence>
<sequence>MAKGTDAAGWRDTTVVKDMVEEMDTAGEKDAAEVKNKGVNHTAELKRTLETSDTAVVESVVEARGRANDTAEEMDTVEVKGAVVSNDAVG</sequence>
<evidence type="ECO:0000313" key="1">
    <source>
        <dbReference type="EMBL" id="KAE8920075.1"/>
    </source>
</evidence>
<dbReference type="AlphaFoldDB" id="A0A6A3DGL7"/>
<evidence type="ECO:0000313" key="2">
    <source>
        <dbReference type="EMBL" id="KAE9160899.1"/>
    </source>
</evidence>